<name>A0A7R9L7J0_9ACAR</name>
<proteinExistence type="predicted"/>
<accession>A0A7R9L7J0</accession>
<keyword evidence="1" id="KW-0175">Coiled coil</keyword>
<dbReference type="EMBL" id="OC873357">
    <property type="protein sequence ID" value="CAD7636455.1"/>
    <property type="molecule type" value="Genomic_DNA"/>
</dbReference>
<dbReference type="AlphaFoldDB" id="A0A7R9L7J0"/>
<dbReference type="EMBL" id="CAJPIZ010018782">
    <property type="protein sequence ID" value="CAG2116686.1"/>
    <property type="molecule type" value="Genomic_DNA"/>
</dbReference>
<dbReference type="OrthoDB" id="49058at2759"/>
<evidence type="ECO:0000313" key="2">
    <source>
        <dbReference type="EMBL" id="CAD7636455.1"/>
    </source>
</evidence>
<keyword evidence="3" id="KW-1185">Reference proteome</keyword>
<dbReference type="PANTHER" id="PTHR44281:SF2">
    <property type="entry name" value="SPINDLE ASSEMBLY ABNORMAL PROTEIN 6 HOMOLOG"/>
    <property type="match status" value="1"/>
</dbReference>
<dbReference type="Proteomes" id="UP000759131">
    <property type="component" value="Unassembled WGS sequence"/>
</dbReference>
<evidence type="ECO:0000313" key="3">
    <source>
        <dbReference type="Proteomes" id="UP000759131"/>
    </source>
</evidence>
<dbReference type="PANTHER" id="PTHR44281">
    <property type="entry name" value="SPINDLE ASSEMBLY ABNORMAL PROTEIN 6 HOMOLOG"/>
    <property type="match status" value="1"/>
</dbReference>
<evidence type="ECO:0000256" key="1">
    <source>
        <dbReference type="SAM" id="Coils"/>
    </source>
</evidence>
<sequence>MLDEMRKELAFNSESLRREQRREYDNDLEIMSMNRKVSALEHQLADSKDQLDAHNRMVAPLEQQVSDTKELLEARSQKVISLEQQLSETRDLLEAQSRKVSPLEQQLSDNRDLLEVQNRKVLSLENQLSKTEDLLEAQNRKILSLEEELSDTKDMIDSDTSDTEKYRQLADERQELLNELNLTNNGLTQDLSKANEIIRKLQTEMQSTHQKLLLLNKVTIRKLQTEMQSTHQKLLLLNKVTSKQEETVDLHHNAVQKLDSDLRHCSQQLKARDKEYQTLRKDFDALKGKCSETEAQLTANQNIISYLNQQLSELQAKHGIKSIDVSKIATQSSQKSTHPKVIAQRNAVFVNKSTKNDNLFRR</sequence>
<feature type="coiled-coil region" evidence="1">
    <location>
        <begin position="2"/>
        <end position="211"/>
    </location>
</feature>
<reference evidence="2" key="1">
    <citation type="submission" date="2020-11" db="EMBL/GenBank/DDBJ databases">
        <authorList>
            <person name="Tran Van P."/>
        </authorList>
    </citation>
    <scope>NUCLEOTIDE SEQUENCE</scope>
</reference>
<protein>
    <submittedName>
        <fullName evidence="2">Uncharacterized protein</fullName>
    </submittedName>
</protein>
<gene>
    <name evidence="2" type="ORF">OSB1V03_LOCUS16645</name>
</gene>
<organism evidence="2">
    <name type="scientific">Medioppia subpectinata</name>
    <dbReference type="NCBI Taxonomy" id="1979941"/>
    <lineage>
        <taxon>Eukaryota</taxon>
        <taxon>Metazoa</taxon>
        <taxon>Ecdysozoa</taxon>
        <taxon>Arthropoda</taxon>
        <taxon>Chelicerata</taxon>
        <taxon>Arachnida</taxon>
        <taxon>Acari</taxon>
        <taxon>Acariformes</taxon>
        <taxon>Sarcoptiformes</taxon>
        <taxon>Oribatida</taxon>
        <taxon>Brachypylina</taxon>
        <taxon>Oppioidea</taxon>
        <taxon>Oppiidae</taxon>
        <taxon>Medioppia</taxon>
    </lineage>
</organism>